<dbReference type="GO" id="GO:0007032">
    <property type="term" value="P:endosome organization"/>
    <property type="evidence" value="ECO:0007669"/>
    <property type="project" value="TreeGrafter"/>
</dbReference>
<dbReference type="Proteomes" id="UP001202479">
    <property type="component" value="Unassembled WGS sequence"/>
</dbReference>
<dbReference type="GeneID" id="73379259"/>
<evidence type="ECO:0000256" key="8">
    <source>
        <dbReference type="SAM" id="Coils"/>
    </source>
</evidence>
<evidence type="ECO:0000256" key="5">
    <source>
        <dbReference type="ARBA" id="ARBA00022448"/>
    </source>
</evidence>
<evidence type="ECO:0000256" key="3">
    <source>
        <dbReference type="ARBA" id="ARBA00005913"/>
    </source>
</evidence>
<evidence type="ECO:0000256" key="4">
    <source>
        <dbReference type="ARBA" id="ARBA00016207"/>
    </source>
</evidence>
<dbReference type="GO" id="GO:0005768">
    <property type="term" value="C:endosome"/>
    <property type="evidence" value="ECO:0007669"/>
    <property type="project" value="UniProtKB-SubCell"/>
</dbReference>
<comment type="caution">
    <text evidence="11">The sequence shown here is derived from an EMBL/GenBank/DDBJ whole genome shotgun (WGS) entry which is preliminary data.</text>
</comment>
<comment type="subcellular location">
    <subcellularLocation>
        <location evidence="2">Endosome</location>
    </subcellularLocation>
</comment>
<keyword evidence="6" id="KW-0967">Endosome</keyword>
<evidence type="ECO:0000256" key="7">
    <source>
        <dbReference type="ARBA" id="ARBA00029808"/>
    </source>
</evidence>
<dbReference type="PANTHER" id="PTHR37787:SF1">
    <property type="entry name" value="BIOGENESIS OF LYSOSOME-RELATED ORGANELLES COMPLEX 1 SUBUNIT KXD1"/>
    <property type="match status" value="1"/>
</dbReference>
<evidence type="ECO:0000256" key="2">
    <source>
        <dbReference type="ARBA" id="ARBA00004177"/>
    </source>
</evidence>
<keyword evidence="8" id="KW-0175">Coiled coil</keyword>
<keyword evidence="5" id="KW-0813">Transport</keyword>
<feature type="compositionally biased region" description="Acidic residues" evidence="9">
    <location>
        <begin position="19"/>
        <end position="36"/>
    </location>
</feature>
<evidence type="ECO:0000259" key="10">
    <source>
        <dbReference type="Pfam" id="PF10241"/>
    </source>
</evidence>
<dbReference type="InterPro" id="IPR019371">
    <property type="entry name" value="KxDL_dom"/>
</dbReference>
<evidence type="ECO:0000256" key="6">
    <source>
        <dbReference type="ARBA" id="ARBA00022753"/>
    </source>
</evidence>
<dbReference type="AlphaFoldDB" id="A0AAI9SZL9"/>
<protein>
    <recommendedName>
        <fullName evidence="4">Biogenesis of lysosome-related organelles complex 1 subunit KXD1</fullName>
    </recommendedName>
    <alternativeName>
        <fullName evidence="7">KxDL homolog</fullName>
    </alternativeName>
</protein>
<evidence type="ECO:0000313" key="11">
    <source>
        <dbReference type="EMBL" id="KAI3405624.2"/>
    </source>
</evidence>
<feature type="coiled-coil region" evidence="8">
    <location>
        <begin position="194"/>
        <end position="221"/>
    </location>
</feature>
<evidence type="ECO:0000256" key="1">
    <source>
        <dbReference type="ARBA" id="ARBA00002069"/>
    </source>
</evidence>
<feature type="region of interest" description="Disordered" evidence="9">
    <location>
        <begin position="13"/>
        <end position="36"/>
    </location>
</feature>
<evidence type="ECO:0000313" key="12">
    <source>
        <dbReference type="Proteomes" id="UP001202479"/>
    </source>
</evidence>
<dbReference type="PANTHER" id="PTHR37787">
    <property type="entry name" value="BIOGENESIS OF LYSOSOME-RELATED ORGANELLES COMPLEX 1 SUBUNIT KXD1"/>
    <property type="match status" value="1"/>
</dbReference>
<sequence length="266" mass="29836">MVNLSQEDLVAYHGSLEERADELEGDELEGDELEEDVLEGDVLERDQLEGDVLERDQLERDVLEGAPTRLMNFNDDSFVSSCTEEHSDDDDDSGSDIVRDLLDGLSTFELSDLCNLGENAKYFINTLLQSLDSSDLDESLVTEAQLSGHLNNENQKLIEKRELLAQKLARISHLFEINFSSTSGGAEVGGGARARAKISRLEHLKNEIETIENRLAQIVHGKKPTFALPFAKAKKKTGVLEKYPIEYNQARDKVLERIVDDDTRNK</sequence>
<dbReference type="InterPro" id="IPR051390">
    <property type="entry name" value="BLOC-1_subunit_KXD1"/>
</dbReference>
<organism evidence="11 12">
    <name type="scientific">Candida oxycetoniae</name>
    <dbReference type="NCBI Taxonomy" id="497107"/>
    <lineage>
        <taxon>Eukaryota</taxon>
        <taxon>Fungi</taxon>
        <taxon>Dikarya</taxon>
        <taxon>Ascomycota</taxon>
        <taxon>Saccharomycotina</taxon>
        <taxon>Pichiomycetes</taxon>
        <taxon>Debaryomycetaceae</taxon>
        <taxon>Candida/Lodderomyces clade</taxon>
        <taxon>Candida</taxon>
    </lineage>
</organism>
<dbReference type="GO" id="GO:0031083">
    <property type="term" value="C:BLOC-1 complex"/>
    <property type="evidence" value="ECO:0007669"/>
    <property type="project" value="TreeGrafter"/>
</dbReference>
<dbReference type="EMBL" id="JAHUZD010000028">
    <property type="protein sequence ID" value="KAI3405624.2"/>
    <property type="molecule type" value="Genomic_DNA"/>
</dbReference>
<gene>
    <name evidence="11" type="ORF">KGF56_001642</name>
</gene>
<dbReference type="RefSeq" id="XP_049181369.1">
    <property type="nucleotide sequence ID" value="XM_049322787.1"/>
</dbReference>
<dbReference type="Pfam" id="PF10241">
    <property type="entry name" value="KxDL"/>
    <property type="match status" value="1"/>
</dbReference>
<proteinExistence type="inferred from homology"/>
<accession>A0AAI9SZL9</accession>
<dbReference type="GO" id="GO:0032880">
    <property type="term" value="P:regulation of protein localization"/>
    <property type="evidence" value="ECO:0007669"/>
    <property type="project" value="TreeGrafter"/>
</dbReference>
<comment type="similarity">
    <text evidence="3">Belongs to the KXD1 family.</text>
</comment>
<feature type="domain" description="KxDL" evidence="10">
    <location>
        <begin position="127"/>
        <end position="179"/>
    </location>
</feature>
<evidence type="ECO:0000256" key="9">
    <source>
        <dbReference type="SAM" id="MobiDB-lite"/>
    </source>
</evidence>
<keyword evidence="12" id="KW-1185">Reference proteome</keyword>
<reference evidence="11" key="1">
    <citation type="journal article" date="2022" name="DNA Res.">
        <title>Genome analysis of five recently described species of the CUG-Ser clade uncovers Candida theae as a new hybrid lineage with pathogenic potential in the Candida parapsilosis species complex.</title>
        <authorList>
            <person name="Mixao V."/>
            <person name="Del Olmo V."/>
            <person name="Hegedusova E."/>
            <person name="Saus E."/>
            <person name="Pryszcz L."/>
            <person name="Cillingova A."/>
            <person name="Nosek J."/>
            <person name="Gabaldon T."/>
        </authorList>
    </citation>
    <scope>NUCLEOTIDE SEQUENCE</scope>
    <source>
        <strain evidence="11">CBS 10844</strain>
    </source>
</reference>
<comment type="function">
    <text evidence="1">Component of the biogenesis of lysosome-related organelles complex-1 (BLOC-1) involved in endosomal cargo sorting.</text>
</comment>
<name>A0AAI9SZL9_9ASCO</name>